<dbReference type="Proteomes" id="UP000199391">
    <property type="component" value="Unassembled WGS sequence"/>
</dbReference>
<name>A0A1I7LHM0_9BURK</name>
<dbReference type="InterPro" id="IPR012349">
    <property type="entry name" value="Split_barrel_FMN-bd"/>
</dbReference>
<keyword evidence="5" id="KW-1185">Reference proteome</keyword>
<dbReference type="EMBL" id="FPBO01000029">
    <property type="protein sequence ID" value="SFV09187.1"/>
    <property type="molecule type" value="Genomic_DNA"/>
</dbReference>
<dbReference type="AlphaFoldDB" id="A0A1I7LHM0"/>
<sequence>MYSWFDTFGPADTPADARALRTAFSNFATGVCLVTTVAADGKREGMTINSFASVSLQPALLLWSIRDEARSADVFVASGRFVVSVLGVEQQELALHFARPAEDKFAKFADQFEDGLGGCPRLRASIATFECATWSRHKEGDHTILIGKVERFSSSHGAPLATYAGKLGAPGEIA</sequence>
<proteinExistence type="inferred from homology"/>
<evidence type="ECO:0000313" key="5">
    <source>
        <dbReference type="Proteomes" id="UP000199391"/>
    </source>
</evidence>
<dbReference type="SUPFAM" id="SSF50475">
    <property type="entry name" value="FMN-binding split barrel"/>
    <property type="match status" value="1"/>
</dbReference>
<dbReference type="Gene3D" id="2.30.110.10">
    <property type="entry name" value="Electron Transport, Fmn-binding Protein, Chain A"/>
    <property type="match status" value="1"/>
</dbReference>
<gene>
    <name evidence="4" type="ORF">SAMN05216552_102949</name>
</gene>
<evidence type="ECO:0000313" key="4">
    <source>
        <dbReference type="EMBL" id="SFV09187.1"/>
    </source>
</evidence>
<feature type="domain" description="Flavin reductase like" evidence="3">
    <location>
        <begin position="24"/>
        <end position="169"/>
    </location>
</feature>
<dbReference type="Pfam" id="PF01613">
    <property type="entry name" value="Flavin_Reduct"/>
    <property type="match status" value="1"/>
</dbReference>
<dbReference type="OrthoDB" id="9792858at2"/>
<evidence type="ECO:0000256" key="1">
    <source>
        <dbReference type="ARBA" id="ARBA00008898"/>
    </source>
</evidence>
<dbReference type="InterPro" id="IPR050268">
    <property type="entry name" value="NADH-dep_flavin_reductase"/>
</dbReference>
<dbReference type="GO" id="GO:0010181">
    <property type="term" value="F:FMN binding"/>
    <property type="evidence" value="ECO:0007669"/>
    <property type="project" value="InterPro"/>
</dbReference>
<keyword evidence="2" id="KW-0560">Oxidoreductase</keyword>
<dbReference type="InterPro" id="IPR002563">
    <property type="entry name" value="Flavin_Rdtase-like_dom"/>
</dbReference>
<dbReference type="PANTHER" id="PTHR30466">
    <property type="entry name" value="FLAVIN REDUCTASE"/>
    <property type="match status" value="1"/>
</dbReference>
<accession>A0A1I7LHM0</accession>
<dbReference type="SMART" id="SM00903">
    <property type="entry name" value="Flavin_Reduct"/>
    <property type="match status" value="1"/>
</dbReference>
<evidence type="ECO:0000256" key="2">
    <source>
        <dbReference type="ARBA" id="ARBA00023002"/>
    </source>
</evidence>
<dbReference type="STRING" id="1035707.SAMN05216552_102949"/>
<comment type="similarity">
    <text evidence="1">Belongs to the non-flavoprotein flavin reductase family.</text>
</comment>
<evidence type="ECO:0000259" key="3">
    <source>
        <dbReference type="SMART" id="SM00903"/>
    </source>
</evidence>
<dbReference type="GO" id="GO:0042602">
    <property type="term" value="F:riboflavin reductase (NADPH) activity"/>
    <property type="evidence" value="ECO:0007669"/>
    <property type="project" value="TreeGrafter"/>
</dbReference>
<dbReference type="RefSeq" id="WP_093558320.1">
    <property type="nucleotide sequence ID" value="NZ_FPBO01000029.1"/>
</dbReference>
<protein>
    <submittedName>
        <fullName evidence="4">NADH-FMN oxidoreductase RutF, flavin reductase (DIM6/NTAB) family</fullName>
    </submittedName>
</protein>
<dbReference type="PANTHER" id="PTHR30466:SF11">
    <property type="entry name" value="FLAVIN-DEPENDENT MONOOXYGENASE, REDUCTASE SUBUNIT HSAB"/>
    <property type="match status" value="1"/>
</dbReference>
<organism evidence="4 5">
    <name type="scientific">Pseudoduganella namucuonensis</name>
    <dbReference type="NCBI Taxonomy" id="1035707"/>
    <lineage>
        <taxon>Bacteria</taxon>
        <taxon>Pseudomonadati</taxon>
        <taxon>Pseudomonadota</taxon>
        <taxon>Betaproteobacteria</taxon>
        <taxon>Burkholderiales</taxon>
        <taxon>Oxalobacteraceae</taxon>
        <taxon>Telluria group</taxon>
        <taxon>Pseudoduganella</taxon>
    </lineage>
</organism>
<reference evidence="5" key="1">
    <citation type="submission" date="2016-10" db="EMBL/GenBank/DDBJ databases">
        <authorList>
            <person name="Varghese N."/>
            <person name="Submissions S."/>
        </authorList>
    </citation>
    <scope>NUCLEOTIDE SEQUENCE [LARGE SCALE GENOMIC DNA]</scope>
    <source>
        <strain evidence="5">CGMCC 1.11014</strain>
    </source>
</reference>